<feature type="transmembrane region" description="Helical" evidence="2">
    <location>
        <begin position="12"/>
        <end position="34"/>
    </location>
</feature>
<feature type="region of interest" description="Disordered" evidence="1">
    <location>
        <begin position="570"/>
        <end position="598"/>
    </location>
</feature>
<evidence type="ECO:0000313" key="4">
    <source>
        <dbReference type="Proteomes" id="UP000660024"/>
    </source>
</evidence>
<name>A0ABS1BGM5_9SPHI</name>
<proteinExistence type="predicted"/>
<protein>
    <recommendedName>
        <fullName evidence="5">DUF748 domain-containing protein</fullName>
    </recommendedName>
</protein>
<evidence type="ECO:0000256" key="1">
    <source>
        <dbReference type="SAM" id="MobiDB-lite"/>
    </source>
</evidence>
<evidence type="ECO:0000313" key="3">
    <source>
        <dbReference type="EMBL" id="MBK0381987.1"/>
    </source>
</evidence>
<reference evidence="3 4" key="1">
    <citation type="submission" date="2020-12" db="EMBL/GenBank/DDBJ databases">
        <title>Bacterial novel species Pedobacter sp. SD-b isolated from soil.</title>
        <authorList>
            <person name="Jung H.-Y."/>
        </authorList>
    </citation>
    <scope>NUCLEOTIDE SEQUENCE [LARGE SCALE GENOMIC DNA]</scope>
    <source>
        <strain evidence="3 4">SD-b</strain>
    </source>
</reference>
<keyword evidence="2" id="KW-0812">Transmembrane</keyword>
<sequence length="598" mass="68009">MEETKPKKKHRALKWGAGVFIVIVMIAASAAWYINREWKPLLTTVIKNTFTDATDSLYRIKFSDISVNILSGSITVDSLSIFPDLDIYQKMIKNGDAPENLISLKIFKFSIKNANPLKVYREKKLDIKNITIQNPKLAIFYTKLKNQKKKKEDNRTAYERLRGTLKALKIGSIFLNNVKFKYIDQSFKTPKITFIDKVNIRLNDILIDSASRYDSSRLFGTKDIIAEISDYSYATADSMYHINFNHVLVSTQNKRLTLTGMGLIPRYANMAFSNKFKIQQERYSLTYDSVIVSDLNFNQLIDHRTVKSNNVSLVGGDLKVFLNRSKPPKTIDKGKNFPHLALRRIPWDIIADTVTIKNTNIAYTEYNPKSDENGTVFFSNLRGRIFNVTNDSASIKKNAMADAYVQTNLMGKGNMNVHIGFNLTDPNGAFTYSGSMGPMDMSALNDLFKSLALVKTSSGKINSLVFDMKGDRNGGGGSMTLKYQDLKISLMKKDDKENFKKLGLISFFANALLVNNGNPNGTDPLIVAHPYYKRPNASSFFNLMWKSVFEGLKESVGISKEKEAKLKARAESFINAKNDREKRREERIKRREERKKEK</sequence>
<dbReference type="EMBL" id="JAEHFY010000004">
    <property type="protein sequence ID" value="MBK0381987.1"/>
    <property type="molecule type" value="Genomic_DNA"/>
</dbReference>
<keyword evidence="2" id="KW-1133">Transmembrane helix</keyword>
<evidence type="ECO:0000256" key="2">
    <source>
        <dbReference type="SAM" id="Phobius"/>
    </source>
</evidence>
<gene>
    <name evidence="3" type="ORF">I5M32_03365</name>
</gene>
<comment type="caution">
    <text evidence="3">The sequence shown here is derived from an EMBL/GenBank/DDBJ whole genome shotgun (WGS) entry which is preliminary data.</text>
</comment>
<accession>A0ABS1BGM5</accession>
<keyword evidence="2" id="KW-0472">Membrane</keyword>
<evidence type="ECO:0008006" key="5">
    <source>
        <dbReference type="Google" id="ProtNLM"/>
    </source>
</evidence>
<organism evidence="3 4">
    <name type="scientific">Pedobacter segetis</name>
    <dbReference type="NCBI Taxonomy" id="2793069"/>
    <lineage>
        <taxon>Bacteria</taxon>
        <taxon>Pseudomonadati</taxon>
        <taxon>Bacteroidota</taxon>
        <taxon>Sphingobacteriia</taxon>
        <taxon>Sphingobacteriales</taxon>
        <taxon>Sphingobacteriaceae</taxon>
        <taxon>Pedobacter</taxon>
    </lineage>
</organism>
<feature type="compositionally biased region" description="Basic and acidic residues" evidence="1">
    <location>
        <begin position="577"/>
        <end position="598"/>
    </location>
</feature>
<dbReference type="Proteomes" id="UP000660024">
    <property type="component" value="Unassembled WGS sequence"/>
</dbReference>
<dbReference type="RefSeq" id="WP_200584769.1">
    <property type="nucleotide sequence ID" value="NZ_JAEHFY010000004.1"/>
</dbReference>
<keyword evidence="4" id="KW-1185">Reference proteome</keyword>